<dbReference type="GO" id="GO:0016491">
    <property type="term" value="F:oxidoreductase activity"/>
    <property type="evidence" value="ECO:0007669"/>
    <property type="project" value="InterPro"/>
</dbReference>
<dbReference type="Pfam" id="PF00248">
    <property type="entry name" value="Aldo_ket_red"/>
    <property type="match status" value="1"/>
</dbReference>
<proteinExistence type="predicted"/>
<accession>A0AAV4ZX24</accession>
<evidence type="ECO:0000313" key="3">
    <source>
        <dbReference type="Proteomes" id="UP001050691"/>
    </source>
</evidence>
<dbReference type="InterPro" id="IPR023210">
    <property type="entry name" value="NADP_OxRdtase_dom"/>
</dbReference>
<dbReference type="Gene3D" id="3.20.20.100">
    <property type="entry name" value="NADP-dependent oxidoreductase domain"/>
    <property type="match status" value="1"/>
</dbReference>
<organism evidence="2 3">
    <name type="scientific">Clathrus columnatus</name>
    <dbReference type="NCBI Taxonomy" id="1419009"/>
    <lineage>
        <taxon>Eukaryota</taxon>
        <taxon>Fungi</taxon>
        <taxon>Dikarya</taxon>
        <taxon>Basidiomycota</taxon>
        <taxon>Agaricomycotina</taxon>
        <taxon>Agaricomycetes</taxon>
        <taxon>Phallomycetidae</taxon>
        <taxon>Phallales</taxon>
        <taxon>Clathraceae</taxon>
        <taxon>Clathrus</taxon>
    </lineage>
</organism>
<dbReference type="PRINTS" id="PR00069">
    <property type="entry name" value="ALDKETRDTASE"/>
</dbReference>
<gene>
    <name evidence="2" type="ORF">Clacol_000716</name>
</gene>
<dbReference type="EMBL" id="BPWL01000001">
    <property type="protein sequence ID" value="GJJ06524.1"/>
    <property type="molecule type" value="Genomic_DNA"/>
</dbReference>
<dbReference type="AlphaFoldDB" id="A0AAV4ZX24"/>
<protein>
    <recommendedName>
        <fullName evidence="1">NADP-dependent oxidoreductase domain-containing protein</fullName>
    </recommendedName>
</protein>
<feature type="domain" description="NADP-dependent oxidoreductase" evidence="1">
    <location>
        <begin position="5"/>
        <end position="256"/>
    </location>
</feature>
<dbReference type="PANTHER" id="PTHR43827:SF8">
    <property type="entry name" value="ALDO_KETO REDUCTASE FAMILY PROTEIN"/>
    <property type="match status" value="1"/>
</dbReference>
<evidence type="ECO:0000313" key="2">
    <source>
        <dbReference type="EMBL" id="GJJ06524.1"/>
    </source>
</evidence>
<dbReference type="CDD" id="cd19071">
    <property type="entry name" value="AKR_AKR1-5-like"/>
    <property type="match status" value="1"/>
</dbReference>
<keyword evidence="3" id="KW-1185">Reference proteome</keyword>
<comment type="caution">
    <text evidence="2">The sequence shown here is derived from an EMBL/GenBank/DDBJ whole genome shotgun (WGS) entry which is preliminary data.</text>
</comment>
<dbReference type="InterPro" id="IPR036812">
    <property type="entry name" value="NAD(P)_OxRdtase_dom_sf"/>
</dbReference>
<evidence type="ECO:0000259" key="1">
    <source>
        <dbReference type="Pfam" id="PF00248"/>
    </source>
</evidence>
<name>A0AAV4ZX24_9AGAM</name>
<sequence length="271" mass="30938">MVDNPKKKERTTDLVIKAVLQGFRAIDTACQPKHYREDLVGDALVVLQDTYSIKREALFLQTKFTSITGQDTSKPLPYDPKDSVREQILSSFQVSLKNLRTNYLDSYILHSPLNTLKETIEAWRTLMQLQDEGKTRVIGLSNAYDPRLIKSLHEIRKVQVVQNRWYEGNHWDKEVCRFCLEDGIQYQSFWTLTGSPSLIEHPTLVTLAKKTSCTPAQVIYKLAQMRGITPLAGSTNEKRMEDGVKTAELDLNLDPECDDAIQSLNAFIDED</sequence>
<dbReference type="PANTHER" id="PTHR43827">
    <property type="entry name" value="2,5-DIKETO-D-GLUCONIC ACID REDUCTASE"/>
    <property type="match status" value="1"/>
</dbReference>
<dbReference type="Proteomes" id="UP001050691">
    <property type="component" value="Unassembled WGS sequence"/>
</dbReference>
<reference evidence="2" key="1">
    <citation type="submission" date="2021-10" db="EMBL/GenBank/DDBJ databases">
        <title>De novo Genome Assembly of Clathrus columnatus (Basidiomycota, Fungi) Using Illumina and Nanopore Sequence Data.</title>
        <authorList>
            <person name="Ogiso-Tanaka E."/>
            <person name="Itagaki H."/>
            <person name="Hosoya T."/>
            <person name="Hosaka K."/>
        </authorList>
    </citation>
    <scope>NUCLEOTIDE SEQUENCE</scope>
    <source>
        <strain evidence="2">MO-923</strain>
    </source>
</reference>
<dbReference type="InterPro" id="IPR020471">
    <property type="entry name" value="AKR"/>
</dbReference>
<dbReference type="SUPFAM" id="SSF51430">
    <property type="entry name" value="NAD(P)-linked oxidoreductase"/>
    <property type="match status" value="1"/>
</dbReference>